<dbReference type="GO" id="GO:0016706">
    <property type="term" value="F:2-oxoglutarate-dependent dioxygenase activity"/>
    <property type="evidence" value="ECO:0000318"/>
    <property type="project" value="GO_Central"/>
</dbReference>
<evidence type="ECO:0000256" key="1">
    <source>
        <dbReference type="SAM" id="SignalP"/>
    </source>
</evidence>
<accession>A0A7M7SZV1</accession>
<dbReference type="InParanoid" id="A0A7M7SZV1"/>
<dbReference type="PANTHER" id="PTHR12461">
    <property type="entry name" value="HYPOXIA-INDUCIBLE FACTOR 1 ALPHA INHIBITOR-RELATED"/>
    <property type="match status" value="1"/>
</dbReference>
<dbReference type="Pfam" id="PF13621">
    <property type="entry name" value="Cupin_8"/>
    <property type="match status" value="1"/>
</dbReference>
<reference evidence="3" key="2">
    <citation type="submission" date="2021-01" db="UniProtKB">
        <authorList>
            <consortium name="EnsemblMetazoa"/>
        </authorList>
    </citation>
    <scope>IDENTIFICATION</scope>
</reference>
<dbReference type="SUPFAM" id="SSF51197">
    <property type="entry name" value="Clavaminate synthase-like"/>
    <property type="match status" value="1"/>
</dbReference>
<dbReference type="OrthoDB" id="415358at2759"/>
<dbReference type="InterPro" id="IPR003347">
    <property type="entry name" value="JmjC_dom"/>
</dbReference>
<reference evidence="4" key="1">
    <citation type="submission" date="2015-02" db="EMBL/GenBank/DDBJ databases">
        <title>Genome sequencing for Strongylocentrotus purpuratus.</title>
        <authorList>
            <person name="Murali S."/>
            <person name="Liu Y."/>
            <person name="Vee V."/>
            <person name="English A."/>
            <person name="Wang M."/>
            <person name="Skinner E."/>
            <person name="Han Y."/>
            <person name="Muzny D.M."/>
            <person name="Worley K.C."/>
            <person name="Gibbs R.A."/>
        </authorList>
    </citation>
    <scope>NUCLEOTIDE SEQUENCE</scope>
</reference>
<dbReference type="Gene3D" id="2.60.120.650">
    <property type="entry name" value="Cupin"/>
    <property type="match status" value="1"/>
</dbReference>
<organism evidence="3 4">
    <name type="scientific">Strongylocentrotus purpuratus</name>
    <name type="common">Purple sea urchin</name>
    <dbReference type="NCBI Taxonomy" id="7668"/>
    <lineage>
        <taxon>Eukaryota</taxon>
        <taxon>Metazoa</taxon>
        <taxon>Echinodermata</taxon>
        <taxon>Eleutherozoa</taxon>
        <taxon>Echinozoa</taxon>
        <taxon>Echinoidea</taxon>
        <taxon>Euechinoidea</taxon>
        <taxon>Echinacea</taxon>
        <taxon>Camarodonta</taxon>
        <taxon>Echinidea</taxon>
        <taxon>Strongylocentrotidae</taxon>
        <taxon>Strongylocentrotus</taxon>
    </lineage>
</organism>
<feature type="chain" id="PRO_5029728344" description="JmjC domain-containing protein" evidence="1">
    <location>
        <begin position="18"/>
        <end position="507"/>
    </location>
</feature>
<dbReference type="SMART" id="SM00558">
    <property type="entry name" value="JmjC"/>
    <property type="match status" value="1"/>
</dbReference>
<dbReference type="GeneID" id="589107"/>
<name>A0A7M7SZV1_STRPU</name>
<evidence type="ECO:0000259" key="2">
    <source>
        <dbReference type="PROSITE" id="PS51184"/>
    </source>
</evidence>
<dbReference type="RefSeq" id="XP_030843556.1">
    <property type="nucleotide sequence ID" value="XM_030987696.1"/>
</dbReference>
<feature type="domain" description="JmjC" evidence="2">
    <location>
        <begin position="132"/>
        <end position="287"/>
    </location>
</feature>
<dbReference type="FunFam" id="2.60.120.650:FF:000025">
    <property type="entry name" value="Lysine-specific demethylase 8"/>
    <property type="match status" value="1"/>
</dbReference>
<dbReference type="PROSITE" id="PS51184">
    <property type="entry name" value="JMJC"/>
    <property type="match status" value="1"/>
</dbReference>
<dbReference type="Proteomes" id="UP000007110">
    <property type="component" value="Unassembled WGS sequence"/>
</dbReference>
<dbReference type="InterPro" id="IPR041667">
    <property type="entry name" value="Cupin_8"/>
</dbReference>
<protein>
    <recommendedName>
        <fullName evidence="2">JmjC domain-containing protein</fullName>
    </recommendedName>
</protein>
<dbReference type="KEGG" id="spu:589107"/>
<evidence type="ECO:0000313" key="3">
    <source>
        <dbReference type="EnsemblMetazoa" id="XP_030843556"/>
    </source>
</evidence>
<dbReference type="AlphaFoldDB" id="A0A7M7SZV1"/>
<dbReference type="OMA" id="YKHPNIA"/>
<keyword evidence="4" id="KW-1185">Reference proteome</keyword>
<keyword evidence="1" id="KW-0732">Signal</keyword>
<dbReference type="PANTHER" id="PTHR12461:SF27">
    <property type="entry name" value="JMJC DOMAIN-CONTAINING PROTEIN"/>
    <property type="match status" value="1"/>
</dbReference>
<sequence length="507" mass="58217">MILVALHLLQLIAVTLGGEDIPEGHLKPFGHHRPPDVIIDELYDLPDPQTFWDEYVSLEKAAIFRGAAARSPGFTLWTEEYLSEAYGDLEVRLEGKHERNSGIPVGEKGLGRDTLRSFLKTFRDQDTYIVSELPEPMYKDFYIPPSISCGNMRNRLVEIDLWMSSGNTHSIVHKDAFNAVNCLMKGTKYWKLIEYKYEKWLYKTWEPKREIGGNSQVDPHSIDLLKYPDVAKVRWSNITINAGDCLFLPKSYYHQVSSAGDPNMAVSILFSRITQFDDTGCNETDIDFTPLSEVDVLWSWPGHGIMSMGNLDVWFLKANYIDFATEHGQMTEEDIRKDVVTAFPEMEKEELSQFVSKAWRVLDKSGKGFLTTDDINDLDIDSWREHVISMFENEPSNTEEFEYFMIEAGSIEFRNILERLMDAYPDQITRGVFVEHYTTHLGGTEGYANEIFDGLAGESRDTATPQQIKANMDSALKKWQENEADELSPEIDDTFEMKDVHFLREEL</sequence>
<feature type="signal peptide" evidence="1">
    <location>
        <begin position="1"/>
        <end position="17"/>
    </location>
</feature>
<dbReference type="EnsemblMetazoa" id="XM_030987696">
    <property type="protein sequence ID" value="XP_030843556"/>
    <property type="gene ID" value="LOC589107"/>
</dbReference>
<evidence type="ECO:0000313" key="4">
    <source>
        <dbReference type="Proteomes" id="UP000007110"/>
    </source>
</evidence>
<proteinExistence type="predicted"/>